<dbReference type="InterPro" id="IPR011990">
    <property type="entry name" value="TPR-like_helical_dom_sf"/>
</dbReference>
<dbReference type="PANTHER" id="PTHR45586">
    <property type="entry name" value="TPR REPEAT-CONTAINING PROTEIN PA4667"/>
    <property type="match status" value="1"/>
</dbReference>
<dbReference type="PANTHER" id="PTHR45586:SF1">
    <property type="entry name" value="LIPOPOLYSACCHARIDE ASSEMBLY PROTEIN B"/>
    <property type="match status" value="1"/>
</dbReference>
<sequence>MVSLVSNTEGGTAAGLRRRHESRRTAWALLLALAMGGLALGQEPAEPARRMPEPLRFAHGLFRQRKYDLAADEYAKFLESDPQPPDGDDARFGLASARLLQGRYQDSREAFREFIRRAPAHPRARTAWYRLGELSYMIGDLPAAREALERFTSTPGDHPNLETAWTYLGDVLSALDDPGTARLAYEQSLKRFPDARLADRARYGLGRALAATGEPQPALDVLAELIRRNPPEWVDKARLQVGKIELAAGRFDAAEKSLAQVAAAGPLQSEARLRRAQALMRLDRLDEAADLLRPLAADAAEPASIEASLDAASVDLRRNRAEDALKILDAAVPRAAKSPLAPALLYRSAEALRALGRGPEARARFLQVAETAPSDPWADDAWLEAVRLAHEAGDHDAAEKLAEGFAAKFPASKLLPDVQLVEAKAATAAKRPEAAIAVLERLLGDGSKPPEASPEVVDAARYELAQAYRGVGKGEQADAMLATLAKSSKKETAADAAFLLGRANLDAGRFAEASAEFERYLEAAPDGQVADHALAHETAALLGQGKRDEAVAAVGRLATRFPESPALPPARLRLAEALAEAGDLPKAVEQFRPLAESSDAKLPAALKERAELGLARALAKQGDAAAASKAFDAILARTADESQAAALALERARSVEASGKVDESLAAYEQVEARAPKLDAALHAALARARLLAKDRPQDAADLLGKLLDGDEARARLKAIGQPIDALLAERGWALIDAGKVDEADRSFAELLAAFPEGPLAADARFNLAESANEKKDYAEVVRLLAPLVDAEGPAAPKLAERLAPDVLYRLGRARIELGDWPRAAATLDRLIAEAPASPRIREARLLRAEAALRQDQFEPAEKLLAELIAAPAAAGDPPDLLRLARERRVQCLLGLKRWQDALDEADGLKGTITVAAARDPVEFARGRALLGLARPNDARAAFQAVIDSRKAGDLAAQAQLMRGEAYFHEEQFLQALKEFLKVDVLYDAPRRQAAALLEAGKVYERLGRWSEAAETYERLKTRFPEDPCAAEAQARRAAVLAEHGTKP</sequence>
<name>A0ABT6FCA4_9BACT</name>
<evidence type="ECO:0000256" key="3">
    <source>
        <dbReference type="PROSITE-ProRule" id="PRU00339"/>
    </source>
</evidence>
<dbReference type="Gene3D" id="1.25.40.10">
    <property type="entry name" value="Tetratricopeptide repeat domain"/>
    <property type="match status" value="8"/>
</dbReference>
<dbReference type="Proteomes" id="UP001216907">
    <property type="component" value="Unassembled WGS sequence"/>
</dbReference>
<keyword evidence="1" id="KW-0677">Repeat</keyword>
<proteinExistence type="predicted"/>
<feature type="repeat" description="TPR" evidence="3">
    <location>
        <begin position="494"/>
        <end position="527"/>
    </location>
</feature>
<gene>
    <name evidence="4" type="ORF">PZE19_15635</name>
</gene>
<dbReference type="PROSITE" id="PS50005">
    <property type="entry name" value="TPR"/>
    <property type="match status" value="3"/>
</dbReference>
<comment type="caution">
    <text evidence="4">The sequence shown here is derived from an EMBL/GenBank/DDBJ whole genome shotgun (WGS) entry which is preliminary data.</text>
</comment>
<dbReference type="SMART" id="SM00028">
    <property type="entry name" value="TPR"/>
    <property type="match status" value="11"/>
</dbReference>
<dbReference type="Pfam" id="PF13174">
    <property type="entry name" value="TPR_6"/>
    <property type="match status" value="2"/>
</dbReference>
<feature type="repeat" description="TPR" evidence="3">
    <location>
        <begin position="805"/>
        <end position="838"/>
    </location>
</feature>
<accession>A0ABT6FCA4</accession>
<evidence type="ECO:0000313" key="4">
    <source>
        <dbReference type="EMBL" id="MDG3005220.1"/>
    </source>
</evidence>
<reference evidence="4 5" key="1">
    <citation type="submission" date="2023-03" db="EMBL/GenBank/DDBJ databases">
        <title>Paludisphaera mucosa sp. nov. a novel planctomycete from northern fen.</title>
        <authorList>
            <person name="Ivanova A."/>
        </authorList>
    </citation>
    <scope>NUCLEOTIDE SEQUENCE [LARGE SCALE GENOMIC DNA]</scope>
    <source>
        <strain evidence="4 5">Pla2</strain>
    </source>
</reference>
<dbReference type="RefSeq" id="WP_277861565.1">
    <property type="nucleotide sequence ID" value="NZ_JARRAG010000002.1"/>
</dbReference>
<dbReference type="SUPFAM" id="SSF48452">
    <property type="entry name" value="TPR-like"/>
    <property type="match status" value="5"/>
</dbReference>
<evidence type="ECO:0000256" key="1">
    <source>
        <dbReference type="ARBA" id="ARBA00022737"/>
    </source>
</evidence>
<feature type="repeat" description="TPR" evidence="3">
    <location>
        <begin position="994"/>
        <end position="1027"/>
    </location>
</feature>
<dbReference type="Pfam" id="PF13432">
    <property type="entry name" value="TPR_16"/>
    <property type="match status" value="9"/>
</dbReference>
<dbReference type="EMBL" id="JARRAG010000002">
    <property type="protein sequence ID" value="MDG3005220.1"/>
    <property type="molecule type" value="Genomic_DNA"/>
</dbReference>
<dbReference type="InterPro" id="IPR051012">
    <property type="entry name" value="CellSynth/LPSAsmb/PSIAsmb"/>
</dbReference>
<evidence type="ECO:0000313" key="5">
    <source>
        <dbReference type="Proteomes" id="UP001216907"/>
    </source>
</evidence>
<keyword evidence="5" id="KW-1185">Reference proteome</keyword>
<dbReference type="InterPro" id="IPR019734">
    <property type="entry name" value="TPR_rpt"/>
</dbReference>
<evidence type="ECO:0000256" key="2">
    <source>
        <dbReference type="ARBA" id="ARBA00022803"/>
    </source>
</evidence>
<protein>
    <submittedName>
        <fullName evidence="4">Tetratricopeptide repeat protein</fullName>
    </submittedName>
</protein>
<keyword evidence="2 3" id="KW-0802">TPR repeat</keyword>
<organism evidence="4 5">
    <name type="scientific">Paludisphaera mucosa</name>
    <dbReference type="NCBI Taxonomy" id="3030827"/>
    <lineage>
        <taxon>Bacteria</taxon>
        <taxon>Pseudomonadati</taxon>
        <taxon>Planctomycetota</taxon>
        <taxon>Planctomycetia</taxon>
        <taxon>Isosphaerales</taxon>
        <taxon>Isosphaeraceae</taxon>
        <taxon>Paludisphaera</taxon>
    </lineage>
</organism>